<evidence type="ECO:0000259" key="2">
    <source>
        <dbReference type="Pfam" id="PF05378"/>
    </source>
</evidence>
<dbReference type="GO" id="GO:0005829">
    <property type="term" value="C:cytosol"/>
    <property type="evidence" value="ECO:0007669"/>
    <property type="project" value="TreeGrafter"/>
</dbReference>
<proteinExistence type="predicted"/>
<accession>A0A932GRK4</accession>
<evidence type="ECO:0000313" key="5">
    <source>
        <dbReference type="Proteomes" id="UP000741360"/>
    </source>
</evidence>
<reference evidence="4" key="1">
    <citation type="submission" date="2020-07" db="EMBL/GenBank/DDBJ databases">
        <title>Huge and variable diversity of episymbiotic CPR bacteria and DPANN archaea in groundwater ecosystems.</title>
        <authorList>
            <person name="He C.Y."/>
            <person name="Keren R."/>
            <person name="Whittaker M."/>
            <person name="Farag I.F."/>
            <person name="Doudna J."/>
            <person name="Cate J.H.D."/>
            <person name="Banfield J.F."/>
        </authorList>
    </citation>
    <scope>NUCLEOTIDE SEQUENCE</scope>
    <source>
        <strain evidence="4">NC_groundwater_717_Ag_S-0.2um_59_8</strain>
    </source>
</reference>
<dbReference type="InterPro" id="IPR049517">
    <property type="entry name" value="ACX-like_C"/>
</dbReference>
<protein>
    <submittedName>
        <fullName evidence="4">Hydantoinase/oxoprolinase family protein</fullName>
    </submittedName>
</protein>
<evidence type="ECO:0000259" key="3">
    <source>
        <dbReference type="Pfam" id="PF19278"/>
    </source>
</evidence>
<sequence length="693" mass="74728">MLSGENRRVTIDIDTGGTHTDGFFTRGEEVVRAKVETTPHDLTVCFQQCLLEGTRLLGYPQLPELLNDTAVVRFSTTIGTNTLIQRNGPKLGVLVTSGYENTLYAAPAVDHPVLGFLVPPEMVLGVRGELDSEGKVRVEVDTEEVKRALKELLERGARMIVVSLKGAHLNPAPERRIKEVILSQYPRHYLGSVPVLLSSEITVRPGEAERTNVTLLNAYFHPNMARTLYRSEDLLREAGYPRPLLIVHADGGTARVAKTRAIDTYNSGPVAGLYGSAFLAEYYGHGNVVTLDIGGTSSDLGILERGGLPHEFRPRIEGIPINLPVLEITTLGAGGGSIASVTAEGALQVGPESAGALPGPACYNLGGEAATVTDANLVLGFINPDYFLGGRKRLNRRLAEEALLRRVAEPLKISLEKAASRVIEEMEGRVLSRLKRLLDERGLAAHQAVLYGFGGAGGLHCSRIADGSGIPRAYTFAHNPVFCAYGASTMEVVHVYESYAAIRIGPGTGGDSLREKFNQTVNALQERAFRDMRGEGFSPDQITFVLELETADSRGGTRLIPVSRLNLLTAEDLAALASDLAAGGGGSAGKEIQVEVFRLRARAPIPRPTLRVQPLESAERSRAQKGEREVFWLGKWLTTPVYSWEKLRPGHRVTGPAIIEGEYTNYAVPVGKVFTVESLGNGVMESGRAGDGG</sequence>
<dbReference type="PANTHER" id="PTHR11365">
    <property type="entry name" value="5-OXOPROLINASE RELATED"/>
    <property type="match status" value="1"/>
</dbReference>
<dbReference type="GO" id="GO:0017168">
    <property type="term" value="F:5-oxoprolinase (ATP-hydrolyzing) activity"/>
    <property type="evidence" value="ECO:0007669"/>
    <property type="project" value="TreeGrafter"/>
</dbReference>
<dbReference type="EMBL" id="JACPSX010000263">
    <property type="protein sequence ID" value="MBI3016093.1"/>
    <property type="molecule type" value="Genomic_DNA"/>
</dbReference>
<dbReference type="Proteomes" id="UP000741360">
    <property type="component" value="Unassembled WGS sequence"/>
</dbReference>
<evidence type="ECO:0000259" key="1">
    <source>
        <dbReference type="Pfam" id="PF01968"/>
    </source>
</evidence>
<evidence type="ECO:0000313" key="4">
    <source>
        <dbReference type="EMBL" id="MBI3016093.1"/>
    </source>
</evidence>
<feature type="domain" description="Acetophenone carboxylase-like C-terminal" evidence="3">
    <location>
        <begin position="598"/>
        <end position="675"/>
    </location>
</feature>
<comment type="caution">
    <text evidence="4">The sequence shown here is derived from an EMBL/GenBank/DDBJ whole genome shotgun (WGS) entry which is preliminary data.</text>
</comment>
<dbReference type="InterPro" id="IPR002821">
    <property type="entry name" value="Hydantoinase_A"/>
</dbReference>
<dbReference type="InterPro" id="IPR008040">
    <property type="entry name" value="Hydant_A_N"/>
</dbReference>
<dbReference type="GO" id="GO:0006749">
    <property type="term" value="P:glutathione metabolic process"/>
    <property type="evidence" value="ECO:0007669"/>
    <property type="project" value="TreeGrafter"/>
</dbReference>
<feature type="domain" description="Hydantoinase/oxoprolinase N-terminal" evidence="2">
    <location>
        <begin position="11"/>
        <end position="182"/>
    </location>
</feature>
<gene>
    <name evidence="4" type="ORF">HYY65_13770</name>
</gene>
<name>A0A932GRK4_UNCTE</name>
<dbReference type="Pfam" id="PF01968">
    <property type="entry name" value="Hydantoinase_A"/>
    <property type="match status" value="1"/>
</dbReference>
<dbReference type="AlphaFoldDB" id="A0A932GRK4"/>
<dbReference type="InterPro" id="IPR045079">
    <property type="entry name" value="Oxoprolinase-like"/>
</dbReference>
<dbReference type="PANTHER" id="PTHR11365:SF23">
    <property type="entry name" value="HYPOTHETICAL 5-OXOPROLINASE (EUROFUNG)-RELATED"/>
    <property type="match status" value="1"/>
</dbReference>
<feature type="domain" description="Hydantoinase A/oxoprolinase" evidence="1">
    <location>
        <begin position="210"/>
        <end position="489"/>
    </location>
</feature>
<dbReference type="Pfam" id="PF05378">
    <property type="entry name" value="Hydant_A_N"/>
    <property type="match status" value="1"/>
</dbReference>
<dbReference type="Pfam" id="PF19278">
    <property type="entry name" value="Hydant_A_C"/>
    <property type="match status" value="1"/>
</dbReference>
<organism evidence="4 5">
    <name type="scientific">Tectimicrobiota bacterium</name>
    <dbReference type="NCBI Taxonomy" id="2528274"/>
    <lineage>
        <taxon>Bacteria</taxon>
        <taxon>Pseudomonadati</taxon>
        <taxon>Nitrospinota/Tectimicrobiota group</taxon>
        <taxon>Candidatus Tectimicrobiota</taxon>
    </lineage>
</organism>